<gene>
    <name evidence="2" type="ORF">10D02-8</name>
</gene>
<organism evidence="2">
    <name type="scientific">uncultured organism</name>
    <dbReference type="NCBI Taxonomy" id="155900"/>
    <lineage>
        <taxon>unclassified sequences</taxon>
        <taxon>environmental samples</taxon>
    </lineage>
</organism>
<dbReference type="FunFam" id="3.90.226.10:FF:000066">
    <property type="entry name" value="Enoyl-CoA hydratase"/>
    <property type="match status" value="1"/>
</dbReference>
<keyword evidence="2" id="KW-0413">Isomerase</keyword>
<name>Q1EHZ7_9ZZZZ</name>
<dbReference type="Pfam" id="PF00378">
    <property type="entry name" value="ECH_1"/>
    <property type="match status" value="1"/>
</dbReference>
<dbReference type="CDD" id="cd06558">
    <property type="entry name" value="crotonase-like"/>
    <property type="match status" value="1"/>
</dbReference>
<comment type="similarity">
    <text evidence="1">Belongs to the enoyl-CoA hydratase/isomerase family.</text>
</comment>
<evidence type="ECO:0000313" key="2">
    <source>
        <dbReference type="EMBL" id="CAK32542.1"/>
    </source>
</evidence>
<dbReference type="EMBL" id="AM270418">
    <property type="protein sequence ID" value="CAK32542.1"/>
    <property type="molecule type" value="Genomic_DNA"/>
</dbReference>
<proteinExistence type="inferred from homology"/>
<dbReference type="GO" id="GO:0008300">
    <property type="term" value="P:isoprenoid catabolic process"/>
    <property type="evidence" value="ECO:0007669"/>
    <property type="project" value="TreeGrafter"/>
</dbReference>
<dbReference type="Gene3D" id="1.10.12.10">
    <property type="entry name" value="Lyase 2-enoyl-coa Hydratase, Chain A, domain 2"/>
    <property type="match status" value="1"/>
</dbReference>
<reference evidence="2" key="1">
    <citation type="submission" date="2006-06" db="EMBL/GenBank/DDBJ databases">
        <title>Construction and analysis of a metagenomic library from a deep-sea sediment of east Pacific nodule Province.</title>
        <authorList>
            <person name="Xu M."/>
            <person name="Xiao X."/>
            <person name="Wang F."/>
        </authorList>
    </citation>
    <scope>NUCLEOTIDE SEQUENCE</scope>
</reference>
<dbReference type="InterPro" id="IPR029045">
    <property type="entry name" value="ClpP/crotonase-like_dom_sf"/>
</dbReference>
<dbReference type="InterPro" id="IPR051683">
    <property type="entry name" value="Enoyl-CoA_Hydratase/Isomerase"/>
</dbReference>
<evidence type="ECO:0000256" key="1">
    <source>
        <dbReference type="ARBA" id="ARBA00005254"/>
    </source>
</evidence>
<dbReference type="PANTHER" id="PTHR42964">
    <property type="entry name" value="ENOYL-COA HYDRATASE"/>
    <property type="match status" value="1"/>
</dbReference>
<dbReference type="InterPro" id="IPR014748">
    <property type="entry name" value="Enoyl-CoA_hydra_C"/>
</dbReference>
<dbReference type="SUPFAM" id="SSF52096">
    <property type="entry name" value="ClpP/crotonase"/>
    <property type="match status" value="1"/>
</dbReference>
<dbReference type="GO" id="GO:0016853">
    <property type="term" value="F:isomerase activity"/>
    <property type="evidence" value="ECO:0007669"/>
    <property type="project" value="UniProtKB-KW"/>
</dbReference>
<dbReference type="Gene3D" id="3.90.226.10">
    <property type="entry name" value="2-enoyl-CoA Hydratase, Chain A, domain 1"/>
    <property type="match status" value="1"/>
</dbReference>
<dbReference type="AlphaFoldDB" id="Q1EHZ7"/>
<dbReference type="PANTHER" id="PTHR42964:SF1">
    <property type="entry name" value="POLYKETIDE BIOSYNTHESIS ENOYL-COA HYDRATASE PKSH-RELATED"/>
    <property type="match status" value="1"/>
</dbReference>
<accession>Q1EHZ7</accession>
<protein>
    <submittedName>
        <fullName evidence="2">Enoyl-CoA hydratase/isomerase</fullName>
    </submittedName>
</protein>
<sequence length="262" mass="28349">MLKPLFLEQVDDDGVAWVTLTRPEVHNAFDDTLIAGLRAVLGGFASDQRVRAVVLGAQGRSFSAGADLNWMQRMAGYSERENLDDARALVDLMRTLYELPKPTLALVQGPTYGGGVGLVACCDIAIAAQTANFCFSEVRLGLVPAAIGPYVIAAIGERAARRYFLTAETFSAHEALRIGLVHDVVPDEALRDIGRRVIKALLRGGPNAQVAAKDLILTISGRPLDDLAEETAKLIARLRVSEEGREGIAAFLEKRKPGWLKD</sequence>
<dbReference type="InterPro" id="IPR001753">
    <property type="entry name" value="Enoyl-CoA_hydra/iso"/>
</dbReference>